<dbReference type="GO" id="GO:0035556">
    <property type="term" value="P:intracellular signal transduction"/>
    <property type="evidence" value="ECO:0007669"/>
    <property type="project" value="UniProtKB-UniRule"/>
</dbReference>
<proteinExistence type="inferred from homology"/>
<evidence type="ECO:0000313" key="7">
    <source>
        <dbReference type="RefSeq" id="XP_018556949.1"/>
    </source>
</evidence>
<feature type="region of interest" description="Disordered" evidence="5">
    <location>
        <begin position="245"/>
        <end position="271"/>
    </location>
</feature>
<keyword evidence="3" id="KW-0963">Cytoplasm</keyword>
<dbReference type="RefSeq" id="XP_018556949.1">
    <property type="nucleotide sequence ID" value="XM_018701433.2"/>
</dbReference>
<dbReference type="KEGG" id="lcf:108900405"/>
<feature type="region of interest" description="Disordered" evidence="5">
    <location>
        <begin position="285"/>
        <end position="329"/>
    </location>
</feature>
<feature type="compositionally biased region" description="Basic and acidic residues" evidence="5">
    <location>
        <begin position="23"/>
        <end position="32"/>
    </location>
</feature>
<evidence type="ECO:0000256" key="2">
    <source>
        <dbReference type="ARBA" id="ARBA00023054"/>
    </source>
</evidence>
<organism evidence="6 7">
    <name type="scientific">Lates calcarifer</name>
    <name type="common">Barramundi</name>
    <name type="synonym">Holocentrus calcarifer</name>
    <dbReference type="NCBI Taxonomy" id="8187"/>
    <lineage>
        <taxon>Eukaryota</taxon>
        <taxon>Metazoa</taxon>
        <taxon>Chordata</taxon>
        <taxon>Craniata</taxon>
        <taxon>Vertebrata</taxon>
        <taxon>Euteleostomi</taxon>
        <taxon>Actinopterygii</taxon>
        <taxon>Neopterygii</taxon>
        <taxon>Teleostei</taxon>
        <taxon>Neoteleostei</taxon>
        <taxon>Acanthomorphata</taxon>
        <taxon>Carangaria</taxon>
        <taxon>Carangaria incertae sedis</taxon>
        <taxon>Centropomidae</taxon>
        <taxon>Lates</taxon>
    </lineage>
</organism>
<name>A0AAJ7VJE6_LATCA</name>
<evidence type="ECO:0000256" key="4">
    <source>
        <dbReference type="SAM" id="Coils"/>
    </source>
</evidence>
<evidence type="ECO:0000256" key="1">
    <source>
        <dbReference type="ARBA" id="ARBA00007796"/>
    </source>
</evidence>
<feature type="compositionally biased region" description="Low complexity" evidence="5">
    <location>
        <begin position="352"/>
        <end position="361"/>
    </location>
</feature>
<sequence length="464" mass="51107">MDPLRNGNNCEDDSQCAEEEEVDPRIQGELEKLNQSTDDINRWESELEDCRQRFRAVLVEATVKLDEQVKRIGRAVDDSKPYWEARKVARQAQVEAQKATQEFQRAVEILRAAKETIALAEERLLEEDSRQFDSAWQEMLNHATQRVMEAEQARTRSEAEHRKTAANYNSCISHMRQLEKKLKRSINKSRPYFELKAKYYLQLEVCINLKRHVDEHQAKLVVAKAEYRTALRNLESISEEIHAQRRSLAMGTREQGVGAEGDGGNDDIANFKMESDGLSMVSVSIDEEASHSSSSEEETDTHSTSSPRAMPSSPSSSSSHPSTSASTPLDVPCPYPSSSFYSPCSYISTSPPSSVLSSSCPGGMELESPCSSNDPDSVCGSGHASPLLGPRSQCSGASSPDCDQERGDRAEGAEATVEAGLNKLTLNVTQKQGDSGDEEEDPHYINPEVSSPSAATAILLLNTV</sequence>
<protein>
    <recommendedName>
        <fullName evidence="3">SH3 domain-binding protein 5</fullName>
        <shortName evidence="3">SH3BP-5</shortName>
    </recommendedName>
</protein>
<comment type="subunit">
    <text evidence="3">Interacts with GDP-bound and nucleotide-free forms of RAB11A.</text>
</comment>
<reference evidence="7" key="1">
    <citation type="submission" date="2025-08" db="UniProtKB">
        <authorList>
            <consortium name="RefSeq"/>
        </authorList>
    </citation>
    <scope>IDENTIFICATION</scope>
    <source>
        <tissue evidence="7">Brain</tissue>
    </source>
</reference>
<dbReference type="GO" id="GO:0005085">
    <property type="term" value="F:guanyl-nucleotide exchange factor activity"/>
    <property type="evidence" value="ECO:0007669"/>
    <property type="project" value="UniProtKB-UniRule"/>
</dbReference>
<dbReference type="PANTHER" id="PTHR19423">
    <property type="entry name" value="SH3 DOMAIN-BINDING PROTEIN 5"/>
    <property type="match status" value="1"/>
</dbReference>
<dbReference type="GO" id="GO:0005737">
    <property type="term" value="C:cytoplasm"/>
    <property type="evidence" value="ECO:0007669"/>
    <property type="project" value="UniProtKB-SubCell"/>
</dbReference>
<feature type="compositionally biased region" description="Polar residues" evidence="5">
    <location>
        <begin position="424"/>
        <end position="433"/>
    </location>
</feature>
<dbReference type="PANTHER" id="PTHR19423:SF4">
    <property type="entry name" value="SH3 DOMAIN-BINDING PROTEIN 5"/>
    <property type="match status" value="1"/>
</dbReference>
<gene>
    <name evidence="7" type="primary">LOC108900405</name>
</gene>
<evidence type="ECO:0000256" key="3">
    <source>
        <dbReference type="RuleBase" id="RU369054"/>
    </source>
</evidence>
<feature type="region of interest" description="Disordered" evidence="5">
    <location>
        <begin position="352"/>
        <end position="452"/>
    </location>
</feature>
<dbReference type="Pfam" id="PF05276">
    <property type="entry name" value="SH3BP5"/>
    <property type="match status" value="1"/>
</dbReference>
<feature type="compositionally biased region" description="Low complexity" evidence="5">
    <location>
        <begin position="302"/>
        <end position="328"/>
    </location>
</feature>
<accession>A0AAJ7VJE6</accession>
<feature type="coiled-coil region" evidence="4">
    <location>
        <begin position="89"/>
        <end position="160"/>
    </location>
</feature>
<feature type="compositionally biased region" description="Basic and acidic residues" evidence="5">
    <location>
        <begin position="403"/>
        <end position="412"/>
    </location>
</feature>
<dbReference type="Proteomes" id="UP000694890">
    <property type="component" value="Linkage group LG3"/>
</dbReference>
<keyword evidence="2 3" id="KW-0175">Coiled coil</keyword>
<dbReference type="GO" id="GO:0017124">
    <property type="term" value="F:SH3 domain binding"/>
    <property type="evidence" value="ECO:0007669"/>
    <property type="project" value="UniProtKB-UniRule"/>
</dbReference>
<dbReference type="GO" id="GO:0004860">
    <property type="term" value="F:protein kinase inhibitor activity"/>
    <property type="evidence" value="ECO:0007669"/>
    <property type="project" value="TreeGrafter"/>
</dbReference>
<keyword evidence="3" id="KW-0344">Guanine-nucleotide releasing factor</keyword>
<feature type="coiled-coil region" evidence="4">
    <location>
        <begin position="213"/>
        <end position="240"/>
    </location>
</feature>
<comment type="subcellular location">
    <subcellularLocation>
        <location evidence="3">Cytoplasm</location>
    </subcellularLocation>
    <text evidence="3">Colocalizes with RAB11A on cytoplasmic vesicle membranes.</text>
</comment>
<dbReference type="GeneID" id="108900405"/>
<feature type="region of interest" description="Disordered" evidence="5">
    <location>
        <begin position="1"/>
        <end position="33"/>
    </location>
</feature>
<feature type="compositionally biased region" description="Acidic residues" evidence="5">
    <location>
        <begin position="10"/>
        <end position="22"/>
    </location>
</feature>
<comment type="domain">
    <text evidence="3">The N-terminal half of the protein mediates interaction with RAB11A and functions as guanine nucleotide exchange factor. Four long alpha-helices (interrupted by a central kink) assemble into coiled coils, giving rise to a 'V' shape.</text>
</comment>
<dbReference type="InterPro" id="IPR007940">
    <property type="entry name" value="SH3BP5"/>
</dbReference>
<comment type="similarity">
    <text evidence="1 3">Belongs to the SH3BP5 family.</text>
</comment>
<evidence type="ECO:0000313" key="6">
    <source>
        <dbReference type="Proteomes" id="UP000694890"/>
    </source>
</evidence>
<evidence type="ECO:0000256" key="5">
    <source>
        <dbReference type="SAM" id="MobiDB-lite"/>
    </source>
</evidence>
<comment type="function">
    <text evidence="3">Functions as guanine nucleotide exchange factor (GEF) for RAB11A.</text>
</comment>
<dbReference type="AlphaFoldDB" id="A0AAJ7VJE6"/>